<proteinExistence type="predicted"/>
<evidence type="ECO:0000313" key="2">
    <source>
        <dbReference type="Proteomes" id="UP001224890"/>
    </source>
</evidence>
<dbReference type="Proteomes" id="UP001224890">
    <property type="component" value="Unassembled WGS sequence"/>
</dbReference>
<name>A0AAJ0EZY9_9PEZI</name>
<accession>A0AAJ0EZY9</accession>
<comment type="caution">
    <text evidence="1">The sequence shown here is derived from an EMBL/GenBank/DDBJ whole genome shotgun (WGS) entry which is preliminary data.</text>
</comment>
<evidence type="ECO:0000313" key="1">
    <source>
        <dbReference type="EMBL" id="KAK1690116.1"/>
    </source>
</evidence>
<dbReference type="EMBL" id="JAHMHR010000006">
    <property type="protein sequence ID" value="KAK1690116.1"/>
    <property type="molecule type" value="Genomic_DNA"/>
</dbReference>
<dbReference type="RefSeq" id="XP_060433811.1">
    <property type="nucleotide sequence ID" value="XM_060578921.1"/>
</dbReference>
<organism evidence="1 2">
    <name type="scientific">Colletotrichum godetiae</name>
    <dbReference type="NCBI Taxonomy" id="1209918"/>
    <lineage>
        <taxon>Eukaryota</taxon>
        <taxon>Fungi</taxon>
        <taxon>Dikarya</taxon>
        <taxon>Ascomycota</taxon>
        <taxon>Pezizomycotina</taxon>
        <taxon>Sordariomycetes</taxon>
        <taxon>Hypocreomycetidae</taxon>
        <taxon>Glomerellales</taxon>
        <taxon>Glomerellaceae</taxon>
        <taxon>Colletotrichum</taxon>
        <taxon>Colletotrichum acutatum species complex</taxon>
    </lineage>
</organism>
<reference evidence="1" key="1">
    <citation type="submission" date="2021-06" db="EMBL/GenBank/DDBJ databases">
        <title>Comparative genomics, transcriptomics and evolutionary studies reveal genomic signatures of adaptation to plant cell wall in hemibiotrophic fungi.</title>
        <authorList>
            <consortium name="DOE Joint Genome Institute"/>
            <person name="Baroncelli R."/>
            <person name="Diaz J.F."/>
            <person name="Benocci T."/>
            <person name="Peng M."/>
            <person name="Battaglia E."/>
            <person name="Haridas S."/>
            <person name="Andreopoulos W."/>
            <person name="Labutti K."/>
            <person name="Pangilinan J."/>
            <person name="Floch G.L."/>
            <person name="Makela M.R."/>
            <person name="Henrissat B."/>
            <person name="Grigoriev I.V."/>
            <person name="Crouch J.A."/>
            <person name="De Vries R.P."/>
            <person name="Sukno S.A."/>
            <person name="Thon M.R."/>
        </authorList>
    </citation>
    <scope>NUCLEOTIDE SEQUENCE</scope>
    <source>
        <strain evidence="1">CBS 193.32</strain>
    </source>
</reference>
<gene>
    <name evidence="1" type="ORF">BDP55DRAFT_724700</name>
</gene>
<keyword evidence="2" id="KW-1185">Reference proteome</keyword>
<dbReference type="AlphaFoldDB" id="A0AAJ0EZY9"/>
<dbReference type="GeneID" id="85463447"/>
<protein>
    <submittedName>
        <fullName evidence="1">Uncharacterized protein</fullName>
    </submittedName>
</protein>
<sequence length="218" mass="25051">MRDIVLIEDRESVSNPECHAMGLIPYCQENPGLRIERRVSLWQNAFFYNSGLGAWAIGERTKDYRDLEANEMSFAVARWVIETLPLISAGMPAKSFTLVLDGEGDPQCTEVFQNIVLRDAAWQQAMDECFQSGDLPLEPYGTRRNTQRNWAAAIFPAFNDSYMFDKFPQVMREIVEGTSIVRCTFDPGEVIDVQRFKSIAKQGSWSLEHWKVNWPFRP</sequence>